<reference evidence="2" key="1">
    <citation type="journal article" date="2024" name="Gigascience">
        <title>Chromosome-level genome of the poultry shaft louse Menopon gallinae provides insight into the host-switching and adaptive evolution of parasitic lice.</title>
        <authorList>
            <person name="Xu Y."/>
            <person name="Ma L."/>
            <person name="Liu S."/>
            <person name="Liang Y."/>
            <person name="Liu Q."/>
            <person name="He Z."/>
            <person name="Tian L."/>
            <person name="Duan Y."/>
            <person name="Cai W."/>
            <person name="Li H."/>
            <person name="Song F."/>
        </authorList>
    </citation>
    <scope>NUCLEOTIDE SEQUENCE</scope>
    <source>
        <strain evidence="2">Cailab_2023a</strain>
    </source>
</reference>
<dbReference type="Gene3D" id="2.130.10.10">
    <property type="entry name" value="YVTN repeat-like/Quinoprotein amine dehydrogenase"/>
    <property type="match status" value="2"/>
</dbReference>
<dbReference type="PANTHER" id="PTHR10644">
    <property type="entry name" value="DNA REPAIR/RNA PROCESSING CPSF FAMILY"/>
    <property type="match status" value="1"/>
</dbReference>
<dbReference type="InterPro" id="IPR050358">
    <property type="entry name" value="RSE1/DDB1/CFT1"/>
</dbReference>
<name>A0AAW2H7C4_9NEOP</name>
<dbReference type="Pfam" id="PF03178">
    <property type="entry name" value="CPSF_A"/>
    <property type="match status" value="1"/>
</dbReference>
<dbReference type="InterPro" id="IPR015943">
    <property type="entry name" value="WD40/YVTN_repeat-like_dom_sf"/>
</dbReference>
<gene>
    <name evidence="2" type="ORF">PYX00_011333</name>
</gene>
<organism evidence="2">
    <name type="scientific">Menopon gallinae</name>
    <name type="common">poultry shaft louse</name>
    <dbReference type="NCBI Taxonomy" id="328185"/>
    <lineage>
        <taxon>Eukaryota</taxon>
        <taxon>Metazoa</taxon>
        <taxon>Ecdysozoa</taxon>
        <taxon>Arthropoda</taxon>
        <taxon>Hexapoda</taxon>
        <taxon>Insecta</taxon>
        <taxon>Pterygota</taxon>
        <taxon>Neoptera</taxon>
        <taxon>Paraneoptera</taxon>
        <taxon>Psocodea</taxon>
        <taxon>Troctomorpha</taxon>
        <taxon>Phthiraptera</taxon>
        <taxon>Amblycera</taxon>
        <taxon>Menoponidae</taxon>
        <taxon>Menopon</taxon>
    </lineage>
</organism>
<dbReference type="EMBL" id="JARGDH010000006">
    <property type="protein sequence ID" value="KAL0265620.1"/>
    <property type="molecule type" value="Genomic_DNA"/>
</dbReference>
<accession>A0AAW2H7C4</accession>
<feature type="domain" description="RSE1/DDB1/CPSF1 C-terminal" evidence="1">
    <location>
        <begin position="797"/>
        <end position="1023"/>
    </location>
</feature>
<dbReference type="InterPro" id="IPR004871">
    <property type="entry name" value="RSE1/DDB1/CPSF1_C"/>
</dbReference>
<proteinExistence type="predicted"/>
<dbReference type="AlphaFoldDB" id="A0AAW2H7C4"/>
<sequence length="1110" mass="125787">MSYIVHQRSAKFSRSIIGKFIPDLSLVVTTTNSISIYTLDLVLLKSKTLLDEVLQIEKYHHEGRDGVAIMFKENRMSFVYYDYTINDFNVYALKYFSRYPSANPFFRLQGEIGFAKLNDIHFAIFCVHTKTQSAIFSFRDVKKDLRNVTDACFLDRYMLPTICFLYRPHICKYTREEDARVLVVSFDLHTRASFVQNFLSFYKNEYVFTLTNCERYVKHEDSAQTARHSGVDAHSTCFPCEEQGTAYGGAGKTPENDTDGTAAEQLQVRKNAPSQGQSTVDTSDMIRRCSQYIDVDFAASEFIGQSRSLLIFTLSKTLLITPKEDSHKVYDLDVCEIEFSTGLHGSCAKGVGSMQPGSATTSVFENVVFTGGRLFTLDEHIASDNPVSQACMRLTKNVTEVKTLEEIDIVCSVKERESVPAGYCKVHVANNKVCLSNDTASMIQGVVIDSATIGFHYLDGLYYHVKSSSVDVMDESLVNINTFEFTSQIHRSHVHQETMILLEETRLVFRDKNMKIVREILDVQSFAANEQLVVTRGTVVDIMSLEDMVLMYQFHLDDFGPAAVDKRHAADTPDTAEKKSTPDAYTGRIVEIESIGNRDNFCLAMRSDEDDLFVYRIFRDALIKISHNRIPEFGPGRAFFRIGRFLYIKAKTPLIVCYTPFLVQECMHAFEYISEDLGVQDERLLEIKLETQLSGTRSLGNARLYTQKGIQKEVPGNLCSGANAESSGKDMETGASEREAKRCHTLAAHKNGIKNHIVVATRPAVFTKEKVETQAENSEEEDDVEHIGAETLQFLLELYSSDFLFIHEYELQKDEYVNAMKMLVLNDIHSQSGKGEFLVVCTSYVKSEDWQFKGRLLLFELIEVNPDPMKPWTNRKLKILCIENCKGPVLDCCSLRGNIACCMGTKLMVYEVDRNEGINAIAFHDLQILATRIRAIKNYVCLGDIANGLMFFYFQAKPFKIHLLACSSKFCCDGLDFIVHKNILSMVAHGDGIYRIYTYTPANMFFDGTQLIKRCEFKSTDAVDVGFIDNDLVDRLYFRTLKSLKNTCGLTSPSSMAGDRLQPHTVRPPIYGTLLYEFLNLGLREQYTICADTTVERRHAVASLRCVFNK</sequence>
<dbReference type="GO" id="GO:0005634">
    <property type="term" value="C:nucleus"/>
    <property type="evidence" value="ECO:0007669"/>
    <property type="project" value="InterPro"/>
</dbReference>
<protein>
    <recommendedName>
        <fullName evidence="1">RSE1/DDB1/CPSF1 C-terminal domain-containing protein</fullName>
    </recommendedName>
</protein>
<evidence type="ECO:0000313" key="2">
    <source>
        <dbReference type="EMBL" id="KAL0265620.1"/>
    </source>
</evidence>
<evidence type="ECO:0000259" key="1">
    <source>
        <dbReference type="Pfam" id="PF03178"/>
    </source>
</evidence>
<comment type="caution">
    <text evidence="2">The sequence shown here is derived from an EMBL/GenBank/DDBJ whole genome shotgun (WGS) entry which is preliminary data.</text>
</comment>
<dbReference type="GO" id="GO:0003676">
    <property type="term" value="F:nucleic acid binding"/>
    <property type="evidence" value="ECO:0007669"/>
    <property type="project" value="InterPro"/>
</dbReference>